<evidence type="ECO:0000313" key="3">
    <source>
        <dbReference type="Proteomes" id="UP001500064"/>
    </source>
</evidence>
<proteinExistence type="predicted"/>
<accession>A0ABP4TMX6</accession>
<reference evidence="3" key="1">
    <citation type="journal article" date="2019" name="Int. J. Syst. Evol. Microbiol.">
        <title>The Global Catalogue of Microorganisms (GCM) 10K type strain sequencing project: providing services to taxonomists for standard genome sequencing and annotation.</title>
        <authorList>
            <consortium name="The Broad Institute Genomics Platform"/>
            <consortium name="The Broad Institute Genome Sequencing Center for Infectious Disease"/>
            <person name="Wu L."/>
            <person name="Ma J."/>
        </authorList>
    </citation>
    <scope>NUCLEOTIDE SEQUENCE [LARGE SCALE GENOMIC DNA]</scope>
    <source>
        <strain evidence="3">JCM 13929</strain>
    </source>
</reference>
<comment type="caution">
    <text evidence="2">The sequence shown here is derived from an EMBL/GenBank/DDBJ whole genome shotgun (WGS) entry which is preliminary data.</text>
</comment>
<keyword evidence="1" id="KW-1133">Transmembrane helix</keyword>
<keyword evidence="1" id="KW-0472">Membrane</keyword>
<sequence length="102" mass="10321">MTHVHLRPVREAPAQDLGDLLGTPALVQVALKCMPATRGSARLVATNALIGTFLVPVAYAVAGPLAEAIGVRSVLAACALIVLGGAAIAACSHDVRQLVMGT</sequence>
<keyword evidence="1" id="KW-0812">Transmembrane</keyword>
<evidence type="ECO:0008006" key="4">
    <source>
        <dbReference type="Google" id="ProtNLM"/>
    </source>
</evidence>
<keyword evidence="3" id="KW-1185">Reference proteome</keyword>
<evidence type="ECO:0000256" key="1">
    <source>
        <dbReference type="SAM" id="Phobius"/>
    </source>
</evidence>
<feature type="transmembrane region" description="Helical" evidence="1">
    <location>
        <begin position="74"/>
        <end position="92"/>
    </location>
</feature>
<name>A0ABP4TMX6_9ACTN</name>
<organism evidence="2 3">
    <name type="scientific">Nonomuraea maheshkhaliensis</name>
    <dbReference type="NCBI Taxonomy" id="419590"/>
    <lineage>
        <taxon>Bacteria</taxon>
        <taxon>Bacillati</taxon>
        <taxon>Actinomycetota</taxon>
        <taxon>Actinomycetes</taxon>
        <taxon>Streptosporangiales</taxon>
        <taxon>Streptosporangiaceae</taxon>
        <taxon>Nonomuraea</taxon>
    </lineage>
</organism>
<dbReference type="EMBL" id="BAAAMU010000172">
    <property type="protein sequence ID" value="GAA1690576.1"/>
    <property type="molecule type" value="Genomic_DNA"/>
</dbReference>
<evidence type="ECO:0000313" key="2">
    <source>
        <dbReference type="EMBL" id="GAA1690576.1"/>
    </source>
</evidence>
<feature type="transmembrane region" description="Helical" evidence="1">
    <location>
        <begin position="41"/>
        <end position="62"/>
    </location>
</feature>
<gene>
    <name evidence="2" type="ORF">GCM10009733_103440</name>
</gene>
<protein>
    <recommendedName>
        <fullName evidence="4">MFS transporter</fullName>
    </recommendedName>
</protein>
<dbReference type="Proteomes" id="UP001500064">
    <property type="component" value="Unassembled WGS sequence"/>
</dbReference>